<gene>
    <name evidence="4" type="ORF">SM116_16435</name>
</gene>
<sequence>MSENSQENGHISRRGLIVGGGAAAALGGAAMLLAACSPEKPAAAAAASVGTGSAQAGKKVVFIVHDKNSFFAPVQAGFEDFGKAMGWKTQFNGPSPQDVQQTVDMQKNALNSKPDGVIFTCIDPTAFDANIQQAIDSKIPVVLSNVATGADKKFRIGFVGQSFIVAGIDAGMLAAKYAKQHTGQTSGVIIVGNFAPGNSALDDRATGIKQGVDRFNQQNGTSYTTELLVTSTDETKAVGAIDARYRKSPVVGWAMTAFDHQFVATWAKQNNLVGKFAVGGFDETAPVLQGIKDGGIDFTLGQNPYAQGWLAAAMIAEQIGAGYPGSSVDTGAEIVDKSNIAEIMVREAKYA</sequence>
<comment type="subcellular location">
    <subcellularLocation>
        <location evidence="1">Cell envelope</location>
    </subcellularLocation>
</comment>
<evidence type="ECO:0000313" key="5">
    <source>
        <dbReference type="Proteomes" id="UP001323798"/>
    </source>
</evidence>
<dbReference type="Gene3D" id="3.40.50.2300">
    <property type="match status" value="2"/>
</dbReference>
<proteinExistence type="inferred from homology"/>
<dbReference type="SUPFAM" id="SSF53822">
    <property type="entry name" value="Periplasmic binding protein-like I"/>
    <property type="match status" value="1"/>
</dbReference>
<feature type="domain" description="Periplasmic binding protein" evidence="3">
    <location>
        <begin position="61"/>
        <end position="319"/>
    </location>
</feature>
<protein>
    <submittedName>
        <fullName evidence="4">Substrate-binding domain-containing protein</fullName>
    </submittedName>
</protein>
<dbReference type="InterPro" id="IPR050555">
    <property type="entry name" value="Bact_Solute-Bind_Prot2"/>
</dbReference>
<dbReference type="InterPro" id="IPR025997">
    <property type="entry name" value="SBP_2_dom"/>
</dbReference>
<dbReference type="Pfam" id="PF13407">
    <property type="entry name" value="Peripla_BP_4"/>
    <property type="match status" value="1"/>
</dbReference>
<dbReference type="Proteomes" id="UP001323798">
    <property type="component" value="Chromosome"/>
</dbReference>
<reference evidence="4 5" key="1">
    <citation type="submission" date="2023-11" db="EMBL/GenBank/DDBJ databases">
        <title>Genome sequence of Microbacterium rhizosphaerae KACC 19337.</title>
        <authorList>
            <person name="Choi H."/>
            <person name="Kim S."/>
            <person name="Kim Y."/>
            <person name="Kwon S.-W."/>
            <person name="Heo J."/>
        </authorList>
    </citation>
    <scope>NUCLEOTIDE SEQUENCE [LARGE SCALE GENOMIC DNA]</scope>
    <source>
        <strain evidence="4 5">KACC 19337</strain>
    </source>
</reference>
<accession>A0ABZ0SM97</accession>
<dbReference type="PANTHER" id="PTHR30036:SF7">
    <property type="entry name" value="ABC TRANSPORTER PERIPLASMIC-BINDING PROTEIN YPHF"/>
    <property type="match status" value="1"/>
</dbReference>
<dbReference type="EMBL" id="CP139368">
    <property type="protein sequence ID" value="WPR89329.1"/>
    <property type="molecule type" value="Genomic_DNA"/>
</dbReference>
<evidence type="ECO:0000256" key="2">
    <source>
        <dbReference type="ARBA" id="ARBA00007639"/>
    </source>
</evidence>
<dbReference type="InterPro" id="IPR006311">
    <property type="entry name" value="TAT_signal"/>
</dbReference>
<evidence type="ECO:0000313" key="4">
    <source>
        <dbReference type="EMBL" id="WPR89329.1"/>
    </source>
</evidence>
<evidence type="ECO:0000259" key="3">
    <source>
        <dbReference type="Pfam" id="PF13407"/>
    </source>
</evidence>
<dbReference type="InterPro" id="IPR028082">
    <property type="entry name" value="Peripla_BP_I"/>
</dbReference>
<dbReference type="RefSeq" id="WP_320942045.1">
    <property type="nucleotide sequence ID" value="NZ_BAABEU010000001.1"/>
</dbReference>
<organism evidence="4 5">
    <name type="scientific">Microbacterium rhizosphaerae</name>
    <dbReference type="NCBI Taxonomy" id="1678237"/>
    <lineage>
        <taxon>Bacteria</taxon>
        <taxon>Bacillati</taxon>
        <taxon>Actinomycetota</taxon>
        <taxon>Actinomycetes</taxon>
        <taxon>Micrococcales</taxon>
        <taxon>Microbacteriaceae</taxon>
        <taxon>Microbacterium</taxon>
    </lineage>
</organism>
<comment type="similarity">
    <text evidence="2">Belongs to the bacterial solute-binding protein 2 family.</text>
</comment>
<dbReference type="PROSITE" id="PS51318">
    <property type="entry name" value="TAT"/>
    <property type="match status" value="1"/>
</dbReference>
<evidence type="ECO:0000256" key="1">
    <source>
        <dbReference type="ARBA" id="ARBA00004196"/>
    </source>
</evidence>
<keyword evidence="5" id="KW-1185">Reference proteome</keyword>
<dbReference type="PANTHER" id="PTHR30036">
    <property type="entry name" value="D-XYLOSE-BINDING PERIPLASMIC PROTEIN"/>
    <property type="match status" value="1"/>
</dbReference>
<name>A0ABZ0SM97_9MICO</name>